<keyword evidence="2" id="KW-1185">Reference proteome</keyword>
<dbReference type="Proteomes" id="UP000306102">
    <property type="component" value="Unassembled WGS sequence"/>
</dbReference>
<dbReference type="PANTHER" id="PTHR19338:SF73">
    <property type="entry name" value="DISEASE RESISTANCE PROTEIN RGA2-LIKE"/>
    <property type="match status" value="1"/>
</dbReference>
<proteinExistence type="predicted"/>
<dbReference type="AlphaFoldDB" id="A0A4S4CV79"/>
<organism evidence="1 2">
    <name type="scientific">Camellia sinensis var. sinensis</name>
    <name type="common">China tea</name>
    <dbReference type="NCBI Taxonomy" id="542762"/>
    <lineage>
        <taxon>Eukaryota</taxon>
        <taxon>Viridiplantae</taxon>
        <taxon>Streptophyta</taxon>
        <taxon>Embryophyta</taxon>
        <taxon>Tracheophyta</taxon>
        <taxon>Spermatophyta</taxon>
        <taxon>Magnoliopsida</taxon>
        <taxon>eudicotyledons</taxon>
        <taxon>Gunneridae</taxon>
        <taxon>Pentapetalae</taxon>
        <taxon>asterids</taxon>
        <taxon>Ericales</taxon>
        <taxon>Theaceae</taxon>
        <taxon>Camellia</taxon>
    </lineage>
</organism>
<reference evidence="1 2" key="1">
    <citation type="journal article" date="2018" name="Proc. Natl. Acad. Sci. U.S.A.">
        <title>Draft genome sequence of Camellia sinensis var. sinensis provides insights into the evolution of the tea genome and tea quality.</title>
        <authorList>
            <person name="Wei C."/>
            <person name="Yang H."/>
            <person name="Wang S."/>
            <person name="Zhao J."/>
            <person name="Liu C."/>
            <person name="Gao L."/>
            <person name="Xia E."/>
            <person name="Lu Y."/>
            <person name="Tai Y."/>
            <person name="She G."/>
            <person name="Sun J."/>
            <person name="Cao H."/>
            <person name="Tong W."/>
            <person name="Gao Q."/>
            <person name="Li Y."/>
            <person name="Deng W."/>
            <person name="Jiang X."/>
            <person name="Wang W."/>
            <person name="Chen Q."/>
            <person name="Zhang S."/>
            <person name="Li H."/>
            <person name="Wu J."/>
            <person name="Wang P."/>
            <person name="Li P."/>
            <person name="Shi C."/>
            <person name="Zheng F."/>
            <person name="Jian J."/>
            <person name="Huang B."/>
            <person name="Shan D."/>
            <person name="Shi M."/>
            <person name="Fang C."/>
            <person name="Yue Y."/>
            <person name="Li F."/>
            <person name="Li D."/>
            <person name="Wei S."/>
            <person name="Han B."/>
            <person name="Jiang C."/>
            <person name="Yin Y."/>
            <person name="Xia T."/>
            <person name="Zhang Z."/>
            <person name="Bennetzen J.L."/>
            <person name="Zhao S."/>
            <person name="Wan X."/>
        </authorList>
    </citation>
    <scope>NUCLEOTIDE SEQUENCE [LARGE SCALE GENOMIC DNA]</scope>
    <source>
        <strain evidence="2">cv. Shuchazao</strain>
        <tissue evidence="1">Leaf</tissue>
    </source>
</reference>
<dbReference type="SUPFAM" id="SSF52540">
    <property type="entry name" value="P-loop containing nucleoside triphosphate hydrolases"/>
    <property type="match status" value="1"/>
</dbReference>
<evidence type="ECO:0000313" key="1">
    <source>
        <dbReference type="EMBL" id="THF93854.1"/>
    </source>
</evidence>
<dbReference type="PANTHER" id="PTHR19338">
    <property type="entry name" value="TRANSLOCASE OF INNER MITOCHONDRIAL MEMBRANE 13 HOMOLOG"/>
    <property type="match status" value="1"/>
</dbReference>
<sequence length="264" mass="30764">MVRRIRDLENEVEDNIDFLVVEVILKDTYTSGKVDHSHDIEAIQERKRSHGDFSRTKSIVEEEEIAVGFEDEALTIKNRLIRDQKQLDTISIVGMPGLGKRYLIAMDDVWDTRAWVDLKSLFPNDNNKKVFRIDWCPPELTSIGKKVAIKCQGLPLTIVVKLSRLWVAEGFIRNIWERSLEDVAEEHLMDLIALFTYASSMLWFKHLAKYIPNPIAGLNIRYCLCFLSNYIRFDPHVFLSHCFKLLRVLDVIYIDFLAYPSEIE</sequence>
<evidence type="ECO:0000313" key="2">
    <source>
        <dbReference type="Proteomes" id="UP000306102"/>
    </source>
</evidence>
<protein>
    <recommendedName>
        <fullName evidence="3">NB-ARC domain-containing protein</fullName>
    </recommendedName>
</protein>
<comment type="caution">
    <text evidence="1">The sequence shown here is derived from an EMBL/GenBank/DDBJ whole genome shotgun (WGS) entry which is preliminary data.</text>
</comment>
<evidence type="ECO:0008006" key="3">
    <source>
        <dbReference type="Google" id="ProtNLM"/>
    </source>
</evidence>
<accession>A0A4S4CV79</accession>
<dbReference type="InterPro" id="IPR027417">
    <property type="entry name" value="P-loop_NTPase"/>
</dbReference>
<gene>
    <name evidence="1" type="ORF">TEA_011630</name>
</gene>
<name>A0A4S4CV79_CAMSN</name>
<dbReference type="EMBL" id="SDRB02013857">
    <property type="protein sequence ID" value="THF93854.1"/>
    <property type="molecule type" value="Genomic_DNA"/>
</dbReference>